<accession>A0A151GJN8</accession>
<dbReference type="InterPro" id="IPR052953">
    <property type="entry name" value="Ser-rich/MCO-related"/>
</dbReference>
<reference evidence="2 3" key="1">
    <citation type="journal article" date="2016" name="Sci. Rep.">
        <title>Insights into Adaptations to a Near-Obligate Nematode Endoparasitic Lifestyle from the Finished Genome of Drechmeria coniospora.</title>
        <authorList>
            <person name="Zhang L."/>
            <person name="Zhou Z."/>
            <person name="Guo Q."/>
            <person name="Fokkens L."/>
            <person name="Miskei M."/>
            <person name="Pocsi I."/>
            <person name="Zhang W."/>
            <person name="Chen M."/>
            <person name="Wang L."/>
            <person name="Sun Y."/>
            <person name="Donzelli B.G."/>
            <person name="Gibson D.M."/>
            <person name="Nelson D.R."/>
            <person name="Luo J.G."/>
            <person name="Rep M."/>
            <person name="Liu H."/>
            <person name="Yang S."/>
            <person name="Wang J."/>
            <person name="Krasnoff S.B."/>
            <person name="Xu Y."/>
            <person name="Molnar I."/>
            <person name="Lin M."/>
        </authorList>
    </citation>
    <scope>NUCLEOTIDE SEQUENCE [LARGE SCALE GENOMIC DNA]</scope>
    <source>
        <strain evidence="2 3">ARSEF 6962</strain>
    </source>
</reference>
<comment type="caution">
    <text evidence="2">The sequence shown here is derived from an EMBL/GenBank/DDBJ whole genome shotgun (WGS) entry which is preliminary data.</text>
</comment>
<proteinExistence type="predicted"/>
<dbReference type="EMBL" id="LAYC01000002">
    <property type="protein sequence ID" value="KYK57251.1"/>
    <property type="molecule type" value="Genomic_DNA"/>
</dbReference>
<dbReference type="SUPFAM" id="SSF49503">
    <property type="entry name" value="Cupredoxins"/>
    <property type="match status" value="1"/>
</dbReference>
<dbReference type="STRING" id="98403.A0A151GJN8"/>
<evidence type="ECO:0000313" key="3">
    <source>
        <dbReference type="Proteomes" id="UP000076580"/>
    </source>
</evidence>
<dbReference type="PANTHER" id="PTHR34883:SF15">
    <property type="entry name" value="EXTRACELLULAR SERINE-RICH PROTEIN"/>
    <property type="match status" value="1"/>
</dbReference>
<dbReference type="RefSeq" id="XP_040656603.1">
    <property type="nucleotide sequence ID" value="XM_040801570.1"/>
</dbReference>
<feature type="region of interest" description="Disordered" evidence="1">
    <location>
        <begin position="167"/>
        <end position="208"/>
    </location>
</feature>
<evidence type="ECO:0008006" key="4">
    <source>
        <dbReference type="Google" id="ProtNLM"/>
    </source>
</evidence>
<dbReference type="CDD" id="cd00920">
    <property type="entry name" value="Cupredoxin"/>
    <property type="match status" value="1"/>
</dbReference>
<organism evidence="2 3">
    <name type="scientific">Drechmeria coniospora</name>
    <name type="common">Nematophagous fungus</name>
    <name type="synonym">Meria coniospora</name>
    <dbReference type="NCBI Taxonomy" id="98403"/>
    <lineage>
        <taxon>Eukaryota</taxon>
        <taxon>Fungi</taxon>
        <taxon>Dikarya</taxon>
        <taxon>Ascomycota</taxon>
        <taxon>Pezizomycotina</taxon>
        <taxon>Sordariomycetes</taxon>
        <taxon>Hypocreomycetidae</taxon>
        <taxon>Hypocreales</taxon>
        <taxon>Ophiocordycipitaceae</taxon>
        <taxon>Drechmeria</taxon>
    </lineage>
</organism>
<dbReference type="Proteomes" id="UP000076580">
    <property type="component" value="Chromosome 02"/>
</dbReference>
<dbReference type="Gene3D" id="2.60.40.420">
    <property type="entry name" value="Cupredoxins - blue copper proteins"/>
    <property type="match status" value="1"/>
</dbReference>
<dbReference type="InParanoid" id="A0A151GJN8"/>
<protein>
    <recommendedName>
        <fullName evidence="4">Extracellular serine-rich protein</fullName>
    </recommendedName>
</protein>
<name>A0A151GJN8_DRECN</name>
<evidence type="ECO:0000313" key="2">
    <source>
        <dbReference type="EMBL" id="KYK57251.1"/>
    </source>
</evidence>
<dbReference type="InterPro" id="IPR008972">
    <property type="entry name" value="Cupredoxin"/>
</dbReference>
<sequence>MLSAPHGNVNHGAPPNHPSDLIDHFSAINKMSLRQVSIATTVGLLATGASAKTITVEVGKGSLTYSPDSITAAEGDIILFRFDSTHDVVAGDFQKPCQPASSGGFYSGTLPAGGKSSFSITVNNTDPIFYYCSISNHCQDGMVGVINQGQGLDTLDAYRSAAAKTTSSTAPNTAFGGTEPSSTKSSTTSSSKTASTTTSGAAAATSTQPASAERVAGTLVVVSSLALLMAALLAF</sequence>
<dbReference type="AlphaFoldDB" id="A0A151GJN8"/>
<dbReference type="GeneID" id="63716901"/>
<evidence type="ECO:0000256" key="1">
    <source>
        <dbReference type="SAM" id="MobiDB-lite"/>
    </source>
</evidence>
<gene>
    <name evidence="2" type="ORF">DCS_04258</name>
</gene>
<dbReference type="PANTHER" id="PTHR34883">
    <property type="entry name" value="SERINE-RICH PROTEIN, PUTATIVE-RELATED-RELATED"/>
    <property type="match status" value="1"/>
</dbReference>
<keyword evidence="3" id="KW-1185">Reference proteome</keyword>